<dbReference type="NCBIfam" id="NF004366">
    <property type="entry name" value="PRK05738.3-2"/>
    <property type="match status" value="1"/>
</dbReference>
<comment type="function">
    <text evidence="6">One of the early assembly proteins it binds 23S rRNA. One of the proteins that surrounds the polypeptide exit tunnel on the outside of the ribosome. Forms the main docking site for trigger factor binding to the ribosome.</text>
</comment>
<evidence type="ECO:0000256" key="2">
    <source>
        <dbReference type="ARBA" id="ARBA00022730"/>
    </source>
</evidence>
<accession>A0A1M6MSB0</accession>
<comment type="similarity">
    <text evidence="1 6">Belongs to the universal ribosomal protein uL23 family.</text>
</comment>
<dbReference type="RefSeq" id="WP_072909906.1">
    <property type="nucleotide sequence ID" value="NZ_FQZT01000021.1"/>
</dbReference>
<dbReference type="Pfam" id="PF00276">
    <property type="entry name" value="Ribosomal_L23"/>
    <property type="match status" value="1"/>
</dbReference>
<keyword evidence="8" id="KW-1185">Reference proteome</keyword>
<dbReference type="OrthoDB" id="9793353at2"/>
<gene>
    <name evidence="6" type="primary">rplW</name>
    <name evidence="7" type="ORF">SAMN02745165_03378</name>
</gene>
<dbReference type="InterPro" id="IPR012678">
    <property type="entry name" value="Ribosomal_uL23/eL15/eS24_sf"/>
</dbReference>
<evidence type="ECO:0000256" key="6">
    <source>
        <dbReference type="HAMAP-Rule" id="MF_01369"/>
    </source>
</evidence>
<evidence type="ECO:0000256" key="5">
    <source>
        <dbReference type="ARBA" id="ARBA00023274"/>
    </source>
</evidence>
<dbReference type="NCBIfam" id="NF004363">
    <property type="entry name" value="PRK05738.2-4"/>
    <property type="match status" value="1"/>
</dbReference>
<dbReference type="InterPro" id="IPR013025">
    <property type="entry name" value="Ribosomal_uL23-like"/>
</dbReference>
<dbReference type="SUPFAM" id="SSF54189">
    <property type="entry name" value="Ribosomal proteins S24e, L23 and L15e"/>
    <property type="match status" value="1"/>
</dbReference>
<keyword evidence="2 6" id="KW-0699">rRNA-binding</keyword>
<dbReference type="EMBL" id="FQZT01000021">
    <property type="protein sequence ID" value="SHJ86415.1"/>
    <property type="molecule type" value="Genomic_DNA"/>
</dbReference>
<dbReference type="PANTHER" id="PTHR11620">
    <property type="entry name" value="60S RIBOSOMAL PROTEIN L23A"/>
    <property type="match status" value="1"/>
</dbReference>
<keyword evidence="3 6" id="KW-0694">RNA-binding</keyword>
<dbReference type="Gene3D" id="3.30.70.330">
    <property type="match status" value="1"/>
</dbReference>
<dbReference type="GO" id="GO:0019843">
    <property type="term" value="F:rRNA binding"/>
    <property type="evidence" value="ECO:0007669"/>
    <property type="project" value="UniProtKB-UniRule"/>
</dbReference>
<dbReference type="AlphaFoldDB" id="A0A1M6MSB0"/>
<dbReference type="HAMAP" id="MF_01369_B">
    <property type="entry name" value="Ribosomal_uL23_B"/>
    <property type="match status" value="1"/>
</dbReference>
<dbReference type="NCBIfam" id="NF004359">
    <property type="entry name" value="PRK05738.1-3"/>
    <property type="match status" value="1"/>
</dbReference>
<comment type="subunit">
    <text evidence="6">Part of the 50S ribosomal subunit. Contacts protein L29, and trigger factor when it is bound to the ribosome.</text>
</comment>
<dbReference type="FunFam" id="3.30.70.330:FF:000001">
    <property type="entry name" value="50S ribosomal protein L23"/>
    <property type="match status" value="1"/>
</dbReference>
<dbReference type="InterPro" id="IPR012677">
    <property type="entry name" value="Nucleotide-bd_a/b_plait_sf"/>
</dbReference>
<proteinExistence type="inferred from homology"/>
<protein>
    <recommendedName>
        <fullName evidence="6">Large ribosomal subunit protein uL23</fullName>
    </recommendedName>
</protein>
<evidence type="ECO:0000313" key="8">
    <source>
        <dbReference type="Proteomes" id="UP000184171"/>
    </source>
</evidence>
<dbReference type="GO" id="GO:1990904">
    <property type="term" value="C:ribonucleoprotein complex"/>
    <property type="evidence" value="ECO:0007669"/>
    <property type="project" value="UniProtKB-KW"/>
</dbReference>
<dbReference type="GO" id="GO:0005840">
    <property type="term" value="C:ribosome"/>
    <property type="evidence" value="ECO:0007669"/>
    <property type="project" value="UniProtKB-KW"/>
</dbReference>
<dbReference type="GO" id="GO:0003735">
    <property type="term" value="F:structural constituent of ribosome"/>
    <property type="evidence" value="ECO:0007669"/>
    <property type="project" value="InterPro"/>
</dbReference>
<sequence length="95" mass="10938">MKPLYDIIRKPLITEKANLLKEEAQVVAFEVARNANKIEIKQAVEKAFDVKVKSVNTIQLRGKVKRVGYNFGQRSNWKKAYVTLEEGHNIDFYGV</sequence>
<evidence type="ECO:0000256" key="3">
    <source>
        <dbReference type="ARBA" id="ARBA00022884"/>
    </source>
</evidence>
<evidence type="ECO:0000256" key="4">
    <source>
        <dbReference type="ARBA" id="ARBA00022980"/>
    </source>
</evidence>
<name>A0A1M6MSB0_MALRU</name>
<dbReference type="STRING" id="1122189.SAMN02745165_03378"/>
<dbReference type="GO" id="GO:0006412">
    <property type="term" value="P:translation"/>
    <property type="evidence" value="ECO:0007669"/>
    <property type="project" value="UniProtKB-UniRule"/>
</dbReference>
<keyword evidence="5 6" id="KW-0687">Ribonucleoprotein</keyword>
<reference evidence="7 8" key="1">
    <citation type="submission" date="2016-11" db="EMBL/GenBank/DDBJ databases">
        <authorList>
            <person name="Jaros S."/>
            <person name="Januszkiewicz K."/>
            <person name="Wedrychowicz H."/>
        </authorList>
    </citation>
    <scope>NUCLEOTIDE SEQUENCE [LARGE SCALE GENOMIC DNA]</scope>
    <source>
        <strain evidence="7 8">DSM 5091</strain>
    </source>
</reference>
<evidence type="ECO:0000256" key="1">
    <source>
        <dbReference type="ARBA" id="ARBA00006700"/>
    </source>
</evidence>
<evidence type="ECO:0000313" key="7">
    <source>
        <dbReference type="EMBL" id="SHJ86415.1"/>
    </source>
</evidence>
<dbReference type="Proteomes" id="UP000184171">
    <property type="component" value="Unassembled WGS sequence"/>
</dbReference>
<organism evidence="7 8">
    <name type="scientific">Malonomonas rubra DSM 5091</name>
    <dbReference type="NCBI Taxonomy" id="1122189"/>
    <lineage>
        <taxon>Bacteria</taxon>
        <taxon>Pseudomonadati</taxon>
        <taxon>Thermodesulfobacteriota</taxon>
        <taxon>Desulfuromonadia</taxon>
        <taxon>Desulfuromonadales</taxon>
        <taxon>Geopsychrobacteraceae</taxon>
        <taxon>Malonomonas</taxon>
    </lineage>
</organism>
<keyword evidence="4 6" id="KW-0689">Ribosomal protein</keyword>